<reference evidence="2 3" key="1">
    <citation type="submission" date="2009-04" db="EMBL/GenBank/DDBJ databases">
        <authorList>
            <person name="Qin X."/>
            <person name="Bachman B."/>
            <person name="Battles P."/>
            <person name="Bell A."/>
            <person name="Bess C."/>
            <person name="Bickham C."/>
            <person name="Chaboub L."/>
            <person name="Chen D."/>
            <person name="Coyle M."/>
            <person name="Deiros D.R."/>
            <person name="Dinh H."/>
            <person name="Forbes L."/>
            <person name="Fowler G."/>
            <person name="Francisco L."/>
            <person name="Fu Q."/>
            <person name="Gubbala S."/>
            <person name="Hale W."/>
            <person name="Han Y."/>
            <person name="Hemphill L."/>
            <person name="Highlander S.K."/>
            <person name="Hirani K."/>
            <person name="Hogues M."/>
            <person name="Jackson L."/>
            <person name="Jakkamsetti A."/>
            <person name="Javaid M."/>
            <person name="Jiang H."/>
            <person name="Korchina V."/>
            <person name="Kovar C."/>
            <person name="Lara F."/>
            <person name="Lee S."/>
            <person name="Mata R."/>
            <person name="Mathew T."/>
            <person name="Moen C."/>
            <person name="Morales K."/>
            <person name="Munidasa M."/>
            <person name="Nazareth L."/>
            <person name="Ngo R."/>
            <person name="Nguyen L."/>
            <person name="Okwuonu G."/>
            <person name="Ongeri F."/>
            <person name="Patil S."/>
            <person name="Petrosino J."/>
            <person name="Pham C."/>
            <person name="Pham P."/>
            <person name="Pu L.-L."/>
            <person name="Puazo M."/>
            <person name="Raj R."/>
            <person name="Reid J."/>
            <person name="Rouhana J."/>
            <person name="Saada N."/>
            <person name="Shang Y."/>
            <person name="Simmons D."/>
            <person name="Thornton R."/>
            <person name="Warren J."/>
            <person name="Weissenberger G."/>
            <person name="Zhang J."/>
            <person name="Zhang L."/>
            <person name="Zhou C."/>
            <person name="Zhu D."/>
            <person name="Muzny D."/>
            <person name="Worley K."/>
            <person name="Gibbs R."/>
        </authorList>
    </citation>
    <scope>NUCLEOTIDE SEQUENCE [LARGE SCALE GENOMIC DNA]</scope>
    <source>
        <strain evidence="2 3">ATCC 43531</strain>
    </source>
</reference>
<accession>C4V319</accession>
<protein>
    <recommendedName>
        <fullName evidence="1">Carboxylesterase type B domain-containing protein</fullName>
    </recommendedName>
</protein>
<dbReference type="SUPFAM" id="SSF53474">
    <property type="entry name" value="alpha/beta-Hydrolases"/>
    <property type="match status" value="1"/>
</dbReference>
<sequence length="91" mass="10147">MSYHTAEIPFVFHNIDRAEKSIGGSAEAKKIEAQMSRAWIHFARTGKPEAPGMPNWDAYTLQGGATMMFDADTKLVYHHDAELLKLLALAQ</sequence>
<gene>
    <name evidence="2" type="ORF">HMPREF0908_0913</name>
</gene>
<evidence type="ECO:0000259" key="1">
    <source>
        <dbReference type="Pfam" id="PF00135"/>
    </source>
</evidence>
<dbReference type="Proteomes" id="UP000005309">
    <property type="component" value="Unassembled WGS sequence"/>
</dbReference>
<keyword evidence="3" id="KW-1185">Reference proteome</keyword>
<dbReference type="InterPro" id="IPR002018">
    <property type="entry name" value="CarbesteraseB"/>
</dbReference>
<feature type="domain" description="Carboxylesterase type B" evidence="1">
    <location>
        <begin position="3"/>
        <end position="74"/>
    </location>
</feature>
<dbReference type="Pfam" id="PF00135">
    <property type="entry name" value="COesterase"/>
    <property type="match status" value="1"/>
</dbReference>
<dbReference type="eggNOG" id="COG2272">
    <property type="taxonomic scope" value="Bacteria"/>
</dbReference>
<evidence type="ECO:0000313" key="2">
    <source>
        <dbReference type="EMBL" id="EEQ48757.1"/>
    </source>
</evidence>
<proteinExistence type="predicted"/>
<name>C4V319_9FIRM</name>
<comment type="caution">
    <text evidence="2">The sequence shown here is derived from an EMBL/GenBank/DDBJ whole genome shotgun (WGS) entry which is preliminary data.</text>
</comment>
<dbReference type="InterPro" id="IPR029058">
    <property type="entry name" value="AB_hydrolase_fold"/>
</dbReference>
<dbReference type="EMBL" id="ACLA01000012">
    <property type="protein sequence ID" value="EEQ48757.1"/>
    <property type="molecule type" value="Genomic_DNA"/>
</dbReference>
<dbReference type="HOGENOM" id="CLU_2302418_0_0_9"/>
<dbReference type="STRING" id="638302.HMPREF0908_0913"/>
<dbReference type="AlphaFoldDB" id="C4V319"/>
<organism evidence="2 3">
    <name type="scientific">Selenomonas flueggei ATCC 43531</name>
    <dbReference type="NCBI Taxonomy" id="638302"/>
    <lineage>
        <taxon>Bacteria</taxon>
        <taxon>Bacillati</taxon>
        <taxon>Bacillota</taxon>
        <taxon>Negativicutes</taxon>
        <taxon>Selenomonadales</taxon>
        <taxon>Selenomonadaceae</taxon>
        <taxon>Selenomonas</taxon>
    </lineage>
</organism>
<dbReference type="Gene3D" id="3.40.50.1820">
    <property type="entry name" value="alpha/beta hydrolase"/>
    <property type="match status" value="1"/>
</dbReference>
<evidence type="ECO:0000313" key="3">
    <source>
        <dbReference type="Proteomes" id="UP000005309"/>
    </source>
</evidence>